<gene>
    <name evidence="2" type="ORF">J2W88_001028</name>
    <name evidence="3" type="ORF">J2W93_001028</name>
</gene>
<dbReference type="AlphaFoldDB" id="A0AAJ2BTD8"/>
<accession>A0AAJ2BTD8</accession>
<dbReference type="EMBL" id="JAVDTL010000001">
    <property type="protein sequence ID" value="MDR6765770.1"/>
    <property type="molecule type" value="Genomic_DNA"/>
</dbReference>
<dbReference type="Gene3D" id="1.25.40.10">
    <property type="entry name" value="Tetratricopeptide repeat domain"/>
    <property type="match status" value="2"/>
</dbReference>
<evidence type="ECO:0000259" key="1">
    <source>
        <dbReference type="Pfam" id="PF08242"/>
    </source>
</evidence>
<dbReference type="InterPro" id="IPR013217">
    <property type="entry name" value="Methyltransf_12"/>
</dbReference>
<dbReference type="GO" id="GO:0032259">
    <property type="term" value="P:methylation"/>
    <property type="evidence" value="ECO:0007669"/>
    <property type="project" value="UniProtKB-KW"/>
</dbReference>
<evidence type="ECO:0000313" key="3">
    <source>
        <dbReference type="EMBL" id="MDR6836207.1"/>
    </source>
</evidence>
<evidence type="ECO:0000313" key="4">
    <source>
        <dbReference type="Proteomes" id="UP001249076"/>
    </source>
</evidence>
<dbReference type="InterPro" id="IPR019734">
    <property type="entry name" value="TPR_rpt"/>
</dbReference>
<feature type="domain" description="Methyltransferase type 12" evidence="1">
    <location>
        <begin position="277"/>
        <end position="366"/>
    </location>
</feature>
<reference evidence="2 4" key="1">
    <citation type="submission" date="2023-07" db="EMBL/GenBank/DDBJ databases">
        <title>Sorghum-associated microbial communities from plants grown in Nebraska, USA.</title>
        <authorList>
            <person name="Schachtman D."/>
        </authorList>
    </citation>
    <scope>NUCLEOTIDE SEQUENCE</scope>
    <source>
        <strain evidence="3 4">BE105</strain>
        <strain evidence="2">BE69</strain>
    </source>
</reference>
<dbReference type="SMART" id="SM00028">
    <property type="entry name" value="TPR"/>
    <property type="match status" value="5"/>
</dbReference>
<proteinExistence type="predicted"/>
<comment type="caution">
    <text evidence="2">The sequence shown here is derived from an EMBL/GenBank/DDBJ whole genome shotgun (WGS) entry which is preliminary data.</text>
</comment>
<organism evidence="2 5">
    <name type="scientific">Acidovorax delafieldii</name>
    <name type="common">Pseudomonas delafieldii</name>
    <dbReference type="NCBI Taxonomy" id="47920"/>
    <lineage>
        <taxon>Bacteria</taxon>
        <taxon>Pseudomonadati</taxon>
        <taxon>Pseudomonadota</taxon>
        <taxon>Betaproteobacteria</taxon>
        <taxon>Burkholderiales</taxon>
        <taxon>Comamonadaceae</taxon>
        <taxon>Acidovorax</taxon>
    </lineage>
</organism>
<name>A0AAJ2BTD8_ACIDE</name>
<evidence type="ECO:0000313" key="5">
    <source>
        <dbReference type="Proteomes" id="UP001253458"/>
    </source>
</evidence>
<dbReference type="Proteomes" id="UP001253458">
    <property type="component" value="Unassembled WGS sequence"/>
</dbReference>
<dbReference type="InterPro" id="IPR029063">
    <property type="entry name" value="SAM-dependent_MTases_sf"/>
</dbReference>
<dbReference type="Proteomes" id="UP001249076">
    <property type="component" value="Unassembled WGS sequence"/>
</dbReference>
<dbReference type="Pfam" id="PF08242">
    <property type="entry name" value="Methyltransf_12"/>
    <property type="match status" value="1"/>
</dbReference>
<protein>
    <submittedName>
        <fullName evidence="2">TPR repeat methyltransferase</fullName>
    </submittedName>
</protein>
<dbReference type="EMBL" id="JAVDTS010000001">
    <property type="protein sequence ID" value="MDR6836207.1"/>
    <property type="molecule type" value="Genomic_DNA"/>
</dbReference>
<dbReference type="PANTHER" id="PTHR43861">
    <property type="entry name" value="TRANS-ACONITATE 2-METHYLTRANSFERASE-RELATED"/>
    <property type="match status" value="1"/>
</dbReference>
<dbReference type="SUPFAM" id="SSF48452">
    <property type="entry name" value="TPR-like"/>
    <property type="match status" value="1"/>
</dbReference>
<evidence type="ECO:0000313" key="2">
    <source>
        <dbReference type="EMBL" id="MDR6765770.1"/>
    </source>
</evidence>
<sequence>MNAPLDPNLPLIESARALIDQGQLTEAADVLNRARAQAPNDPRVYLMAGVMSEKAGNVAGAFQLMRTGLELAPNWAPGIVVLAQLQARQGQFAEAKENAATALQLDSKARVVVDGAIDVAHLTGDLEQAITLLQQGLAQQPTDIKWRLMLANALSQLDRHEEALLRWDEILTELPQNEQALKGRMHTLLAAGRLEDAAVVTAKLLSLAPDNPVYAYYDARANGKTPAHQPAELNRSLFDSAAHIFDQQLVQGLRYQLPLEVAKKILEIFPDKNFSLLDLGCGTGLLGAQLGKLQGRMVGVDVSPKMLEQARRHQLYDSLEVADLHDALATAERYDVITALDVCVYVGDLSQTIPAAWGALVPGGLLILSCESGPEDGPDLFLNPATERYVHKRSHVEAQCRAAGFSVETRDTVLRYQKGKPVHGFVITARKAV</sequence>
<keyword evidence="2" id="KW-0808">Transferase</keyword>
<dbReference type="CDD" id="cd02440">
    <property type="entry name" value="AdoMet_MTases"/>
    <property type="match status" value="1"/>
</dbReference>
<dbReference type="Pfam" id="PF13432">
    <property type="entry name" value="TPR_16"/>
    <property type="match status" value="1"/>
</dbReference>
<keyword evidence="4" id="KW-1185">Reference proteome</keyword>
<dbReference type="InterPro" id="IPR011990">
    <property type="entry name" value="TPR-like_helical_dom_sf"/>
</dbReference>
<dbReference type="SUPFAM" id="SSF53335">
    <property type="entry name" value="S-adenosyl-L-methionine-dependent methyltransferases"/>
    <property type="match status" value="1"/>
</dbReference>
<keyword evidence="2" id="KW-0489">Methyltransferase</keyword>
<dbReference type="RefSeq" id="WP_209816251.1">
    <property type="nucleotide sequence ID" value="NZ_JAVDTL010000001.1"/>
</dbReference>
<dbReference type="Pfam" id="PF14559">
    <property type="entry name" value="TPR_19"/>
    <property type="match status" value="1"/>
</dbReference>
<dbReference type="GO" id="GO:0008168">
    <property type="term" value="F:methyltransferase activity"/>
    <property type="evidence" value="ECO:0007669"/>
    <property type="project" value="UniProtKB-KW"/>
</dbReference>
<dbReference type="Gene3D" id="3.40.50.150">
    <property type="entry name" value="Vaccinia Virus protein VP39"/>
    <property type="match status" value="1"/>
</dbReference>